<reference evidence="2 3" key="1">
    <citation type="submission" date="2018-11" db="EMBL/GenBank/DDBJ databases">
        <authorList>
            <consortium name="Pathogen Informatics"/>
        </authorList>
    </citation>
    <scope>NUCLEOTIDE SEQUENCE [LARGE SCALE GENOMIC DNA]</scope>
</reference>
<keyword evidence="3" id="KW-1185">Reference proteome</keyword>
<dbReference type="EMBL" id="UYRU01091647">
    <property type="protein sequence ID" value="VDN37754.1"/>
    <property type="molecule type" value="Genomic_DNA"/>
</dbReference>
<dbReference type="OrthoDB" id="10262528at2759"/>
<comment type="similarity">
    <text evidence="1">Belongs to the STXBP/unc-18/SEC1 family.</text>
</comment>
<evidence type="ECO:0000256" key="1">
    <source>
        <dbReference type="ARBA" id="ARBA00009884"/>
    </source>
</evidence>
<organism evidence="2 3">
    <name type="scientific">Dibothriocephalus latus</name>
    <name type="common">Fish tapeworm</name>
    <name type="synonym">Diphyllobothrium latum</name>
    <dbReference type="NCBI Taxonomy" id="60516"/>
    <lineage>
        <taxon>Eukaryota</taxon>
        <taxon>Metazoa</taxon>
        <taxon>Spiralia</taxon>
        <taxon>Lophotrochozoa</taxon>
        <taxon>Platyhelminthes</taxon>
        <taxon>Cestoda</taxon>
        <taxon>Eucestoda</taxon>
        <taxon>Diphyllobothriidea</taxon>
        <taxon>Diphyllobothriidae</taxon>
        <taxon>Dibothriocephalus</taxon>
    </lineage>
</organism>
<dbReference type="GO" id="GO:0016192">
    <property type="term" value="P:vesicle-mediated transport"/>
    <property type="evidence" value="ECO:0007669"/>
    <property type="project" value="InterPro"/>
</dbReference>
<accession>A0A3P7N5M4</accession>
<proteinExistence type="inferred from homology"/>
<dbReference type="InterPro" id="IPR001619">
    <property type="entry name" value="Sec1-like"/>
</dbReference>
<dbReference type="InterPro" id="IPR036045">
    <property type="entry name" value="Sec1-like_sf"/>
</dbReference>
<sequence length="52" mass="5834">MKGGGNPRAVQKPLVLLFSRNLDYFTPFMVPMTFEALIHEALGVDNGKFYDS</sequence>
<dbReference type="InterPro" id="IPR027482">
    <property type="entry name" value="Sec1-like_dom2"/>
</dbReference>
<name>A0A3P7N5M4_DIBLA</name>
<dbReference type="SUPFAM" id="SSF56815">
    <property type="entry name" value="Sec1/munc18-like (SM) proteins"/>
    <property type="match status" value="1"/>
</dbReference>
<dbReference type="Pfam" id="PF00995">
    <property type="entry name" value="Sec1"/>
    <property type="match status" value="1"/>
</dbReference>
<dbReference type="Proteomes" id="UP000281553">
    <property type="component" value="Unassembled WGS sequence"/>
</dbReference>
<protein>
    <submittedName>
        <fullName evidence="2">Uncharacterized protein</fullName>
    </submittedName>
</protein>
<dbReference type="Gene3D" id="3.40.50.1910">
    <property type="match status" value="1"/>
</dbReference>
<gene>
    <name evidence="2" type="ORF">DILT_LOCUS17412</name>
</gene>
<dbReference type="AlphaFoldDB" id="A0A3P7N5M4"/>
<evidence type="ECO:0000313" key="3">
    <source>
        <dbReference type="Proteomes" id="UP000281553"/>
    </source>
</evidence>
<evidence type="ECO:0000313" key="2">
    <source>
        <dbReference type="EMBL" id="VDN37754.1"/>
    </source>
</evidence>